<feature type="chain" id="PRO_5040112787" evidence="1">
    <location>
        <begin position="23"/>
        <end position="146"/>
    </location>
</feature>
<dbReference type="PANTHER" id="PTHR35896:SF3">
    <property type="entry name" value="MAJOR FACILITATOR SUPERFAMILY TRANSPORTER"/>
    <property type="match status" value="1"/>
</dbReference>
<dbReference type="PANTHER" id="PTHR35896">
    <property type="entry name" value="IG-LIKE DOMAIN-CONTAINING PROTEIN"/>
    <property type="match status" value="1"/>
</dbReference>
<dbReference type="AlphaFoldDB" id="A0A9P4Y5T4"/>
<feature type="signal peptide" evidence="1">
    <location>
        <begin position="1"/>
        <end position="22"/>
    </location>
</feature>
<dbReference type="RefSeq" id="XP_040777996.1">
    <property type="nucleotide sequence ID" value="XM_040923173.1"/>
</dbReference>
<evidence type="ECO:0000256" key="1">
    <source>
        <dbReference type="SAM" id="SignalP"/>
    </source>
</evidence>
<sequence>MASIAAAVFFFLFVFTPRPWLASDRPSRIQYFGCGNSTADASAAGCRFDWSWYSDEEGTQQLSLNDVAMGQHDYVYVTWKYYNTHCTYMWKKMHRSLLTSREIDSYISDYRHTEQCERVLLDRERAMESTSVMLVAKYPSCPVVSK</sequence>
<dbReference type="EMBL" id="MU032346">
    <property type="protein sequence ID" value="KAF3767035.1"/>
    <property type="molecule type" value="Genomic_DNA"/>
</dbReference>
<dbReference type="InterPro" id="IPR053008">
    <property type="entry name" value="Phomopsin_biosynth_assoc"/>
</dbReference>
<comment type="caution">
    <text evidence="2">The sequence shown here is derived from an EMBL/GenBank/DDBJ whole genome shotgun (WGS) entry which is preliminary data.</text>
</comment>
<accession>A0A9P4Y5T4</accession>
<dbReference type="GeneID" id="63840302"/>
<proteinExistence type="predicted"/>
<keyword evidence="3" id="KW-1185">Reference proteome</keyword>
<dbReference type="Proteomes" id="UP000803844">
    <property type="component" value="Unassembled WGS sequence"/>
</dbReference>
<reference evidence="2" key="1">
    <citation type="journal article" date="2020" name="Phytopathology">
        <title>Genome sequence of the chestnut blight fungus Cryphonectria parasitica EP155: A fundamental resource for an archetypical invasive plant pathogen.</title>
        <authorList>
            <person name="Crouch J.A."/>
            <person name="Dawe A."/>
            <person name="Aerts A."/>
            <person name="Barry K."/>
            <person name="Churchill A.C.L."/>
            <person name="Grimwood J."/>
            <person name="Hillman B."/>
            <person name="Milgroom M.G."/>
            <person name="Pangilinan J."/>
            <person name="Smith M."/>
            <person name="Salamov A."/>
            <person name="Schmutz J."/>
            <person name="Yadav J."/>
            <person name="Grigoriev I.V."/>
            <person name="Nuss D."/>
        </authorList>
    </citation>
    <scope>NUCLEOTIDE SEQUENCE</scope>
    <source>
        <strain evidence="2">EP155</strain>
    </source>
</reference>
<evidence type="ECO:0000313" key="2">
    <source>
        <dbReference type="EMBL" id="KAF3767035.1"/>
    </source>
</evidence>
<gene>
    <name evidence="2" type="ORF">M406DRAFT_355445</name>
</gene>
<protein>
    <submittedName>
        <fullName evidence="2">Uncharacterized protein</fullName>
    </submittedName>
</protein>
<name>A0A9P4Y5T4_CRYP1</name>
<evidence type="ECO:0000313" key="3">
    <source>
        <dbReference type="Proteomes" id="UP000803844"/>
    </source>
</evidence>
<keyword evidence="1" id="KW-0732">Signal</keyword>
<organism evidence="2 3">
    <name type="scientific">Cryphonectria parasitica (strain ATCC 38755 / EP155)</name>
    <dbReference type="NCBI Taxonomy" id="660469"/>
    <lineage>
        <taxon>Eukaryota</taxon>
        <taxon>Fungi</taxon>
        <taxon>Dikarya</taxon>
        <taxon>Ascomycota</taxon>
        <taxon>Pezizomycotina</taxon>
        <taxon>Sordariomycetes</taxon>
        <taxon>Sordariomycetidae</taxon>
        <taxon>Diaporthales</taxon>
        <taxon>Cryphonectriaceae</taxon>
        <taxon>Cryphonectria-Endothia species complex</taxon>
        <taxon>Cryphonectria</taxon>
    </lineage>
</organism>
<dbReference type="OrthoDB" id="3501153at2759"/>